<protein>
    <submittedName>
        <fullName evidence="1">Spore germination protein PA</fullName>
    </submittedName>
</protein>
<accession>A0A327YID5</accession>
<reference evidence="1 2" key="1">
    <citation type="submission" date="2018-06" db="EMBL/GenBank/DDBJ databases">
        <title>Genomic Encyclopedia of Type Strains, Phase III (KMG-III): the genomes of soil and plant-associated and newly described type strains.</title>
        <authorList>
            <person name="Whitman W."/>
        </authorList>
    </citation>
    <scope>NUCLEOTIDE SEQUENCE [LARGE SCALE GENOMIC DNA]</scope>
    <source>
        <strain evidence="1 2">CGMCC 1.8979</strain>
    </source>
</reference>
<dbReference type="RefSeq" id="WP_111645180.1">
    <property type="nucleotide sequence ID" value="NZ_QLMH01000006.1"/>
</dbReference>
<name>A0A327YID5_9BACL</name>
<dbReference type="InterPro" id="IPR019618">
    <property type="entry name" value="Spore_germination_GerPA"/>
</dbReference>
<evidence type="ECO:0000313" key="2">
    <source>
        <dbReference type="Proteomes" id="UP000248555"/>
    </source>
</evidence>
<dbReference type="Proteomes" id="UP000248555">
    <property type="component" value="Unassembled WGS sequence"/>
</dbReference>
<keyword evidence="2" id="KW-1185">Reference proteome</keyword>
<proteinExistence type="predicted"/>
<sequence>MPAFVGAVKINSISSSGVFHIGDVFAISPHSVAKTFAGAGSFNTGDGLQIYNQYSNTNTHDADVADQNIVSNA</sequence>
<organism evidence="1 2">
    <name type="scientific">Paranoxybacillus vitaminiphilus</name>
    <dbReference type="NCBI Taxonomy" id="581036"/>
    <lineage>
        <taxon>Bacteria</taxon>
        <taxon>Bacillati</taxon>
        <taxon>Bacillota</taxon>
        <taxon>Bacilli</taxon>
        <taxon>Bacillales</taxon>
        <taxon>Anoxybacillaceae</taxon>
        <taxon>Paranoxybacillus</taxon>
    </lineage>
</organism>
<gene>
    <name evidence="1" type="ORF">B0I26_106149</name>
</gene>
<dbReference type="AlphaFoldDB" id="A0A327YID5"/>
<dbReference type="PANTHER" id="PTHR37808:SF3">
    <property type="entry name" value="SPORE GERMINATION PROTEIN GERPA-RELATED"/>
    <property type="match status" value="1"/>
</dbReference>
<dbReference type="Pfam" id="PF10676">
    <property type="entry name" value="gerPA"/>
    <property type="match status" value="1"/>
</dbReference>
<dbReference type="OrthoDB" id="2691926at2"/>
<dbReference type="PANTHER" id="PTHR37808">
    <property type="entry name" value="SPORE GERMINATION PROTEIN-LIKE PROTEIN YDZR-RELATED"/>
    <property type="match status" value="1"/>
</dbReference>
<dbReference type="EMBL" id="QLMH01000006">
    <property type="protein sequence ID" value="RAK19525.1"/>
    <property type="molecule type" value="Genomic_DNA"/>
</dbReference>
<evidence type="ECO:0000313" key="1">
    <source>
        <dbReference type="EMBL" id="RAK19525.1"/>
    </source>
</evidence>
<comment type="caution">
    <text evidence="1">The sequence shown here is derived from an EMBL/GenBank/DDBJ whole genome shotgun (WGS) entry which is preliminary data.</text>
</comment>